<comment type="caution">
    <text evidence="3">The sequence shown here is derived from an EMBL/GenBank/DDBJ whole genome shotgun (WGS) entry which is preliminary data.</text>
</comment>
<name>A0A286U924_9AGAM</name>
<reference evidence="3 4" key="1">
    <citation type="journal article" date="2017" name="Mol. Ecol.">
        <title>Comparative and population genomic landscape of Phellinus noxius: A hypervariable fungus causing root rot in trees.</title>
        <authorList>
            <person name="Chung C.L."/>
            <person name="Lee T.J."/>
            <person name="Akiba M."/>
            <person name="Lee H.H."/>
            <person name="Kuo T.H."/>
            <person name="Liu D."/>
            <person name="Ke H.M."/>
            <person name="Yokoi T."/>
            <person name="Roa M.B."/>
            <person name="Lu M.J."/>
            <person name="Chang Y.Y."/>
            <person name="Ann P.J."/>
            <person name="Tsai J.N."/>
            <person name="Chen C.Y."/>
            <person name="Tzean S.S."/>
            <person name="Ota Y."/>
            <person name="Hattori T."/>
            <person name="Sahashi N."/>
            <person name="Liou R.F."/>
            <person name="Kikuchi T."/>
            <person name="Tsai I.J."/>
        </authorList>
    </citation>
    <scope>NUCLEOTIDE SEQUENCE [LARGE SCALE GENOMIC DNA]</scope>
    <source>
        <strain evidence="3 4">FFPRI411160</strain>
    </source>
</reference>
<feature type="compositionally biased region" description="Basic residues" evidence="2">
    <location>
        <begin position="694"/>
        <end position="707"/>
    </location>
</feature>
<proteinExistence type="predicted"/>
<evidence type="ECO:0000313" key="4">
    <source>
        <dbReference type="Proteomes" id="UP000217199"/>
    </source>
</evidence>
<evidence type="ECO:0000256" key="1">
    <source>
        <dbReference type="SAM" id="Coils"/>
    </source>
</evidence>
<dbReference type="Gene3D" id="1.20.920.20">
    <property type="match status" value="1"/>
</dbReference>
<dbReference type="Proteomes" id="UP000217199">
    <property type="component" value="Unassembled WGS sequence"/>
</dbReference>
<keyword evidence="4" id="KW-1185">Reference proteome</keyword>
<feature type="coiled-coil region" evidence="1">
    <location>
        <begin position="31"/>
        <end position="58"/>
    </location>
</feature>
<sequence>MAFIGRSPPRILAAPSTAPQEAMAASLQAHIDELVQKNRAHEYTIRRLQQDLQEEKARGIEVVSRLRTVSQEEREEWQEGIDSLLASHRIVHLRTRAELDKERLQVLSEREESRRDRIAILHRDYRLTLFQAKETELEARVACLEDALEAIEEEKAQNEAAFMDAIVTLEGNLEKAETLRKDAFSKNKSKGSELASLQSEVERLRKEMTQSKSSSESSSIKLERVTLQLEGAKAVSSELEGANAELKRANADLKRQLDKWQTLETKGGAEIEEMRKRRIDLEVQVKELQGRVKDLEESEREAKKFSEKDQKKIAKLQKEISRLEEVSEEAQKIAEKAHDETNDAEKQLRAAHRMIEKLESEKLTWTKGTGDKQYLYENEIISTDVENTLSAVSEREVEKVLTPAKPRGRTKKAVPQKSISDTENSDGEQYEVQEEKPRKWANQTNGKKKGQETEVHVTEDEPPKRKQAGKSQARTKGSEGSRKRKHDTSDSEPEQEEEKPKSRKTKKNEKGRKDPQGDSETESQSKAKSRKRKDMDSDGDEVTPKPRSKSNHKTKGSVTSDSASIRPGGTKSRKPSSSQGESKVGGEEAAAKPKKKKLFPSSQAETFPWDSLPKNNGGLNIPTMLSPVKASDAVPARSMFGRVFVACPPWWSRCAQPSATKKSSPPRRAAPAIVPQKQHERTNANEGSTPIHAVKPKPRKTNKKKAKTTSATPEPANRPSLTIPDADQPLPPNFLRNQQALLGLAGVVGGINPAQLSVRGSRGTTAQNPIVVDEEETPSISTSAWKSRQLQLPNDMPIPSSQAISDTLITQGNIIPVLRSLLPYFGAVPNSNFQSGNSQLPQKRFSISPELAPPPLKRRKLNSVPAGAADWDVPYPFPENEGPQHYLQEWEKERGKKLVAELVSLVRDAVKKAAAKTPPMANQGFQDACSPDVPLSDQTLGQVEETFSLPSRDSTPLQQTPSDVCTSPYISSDIAFPLGTGLESLFASKISTNSNSASPTLTSSTRLSTPSDFTLPSAFLGSKETPDQITQFPSLDLNDLSSDHSLFSWPFLLVNGHNEPSSSLDILSGLNAPGMSMPMDINPTDEDPAVSSTNVFSCTSSGVVPDIPLPSSSTGAPLMPNTFHNPVSQPRKSTYDVRFMPPITVNETHAVNHQNGGPSKPAPGKSSDKMMDRGEVLHKAKLRRKQLTDEIARAKIELWETTIEQGILTHLSKDKELWRKDC</sequence>
<dbReference type="InParanoid" id="A0A286U924"/>
<evidence type="ECO:0000313" key="3">
    <source>
        <dbReference type="EMBL" id="PAV16073.1"/>
    </source>
</evidence>
<feature type="compositionally biased region" description="Acidic residues" evidence="2">
    <location>
        <begin position="423"/>
        <end position="432"/>
    </location>
</feature>
<dbReference type="AlphaFoldDB" id="A0A286U924"/>
<feature type="region of interest" description="Disordered" evidence="2">
    <location>
        <begin position="1148"/>
        <end position="1170"/>
    </location>
</feature>
<gene>
    <name evidence="3" type="ORF">PNOK_0769300</name>
</gene>
<feature type="compositionally biased region" description="Basic and acidic residues" evidence="2">
    <location>
        <begin position="449"/>
        <end position="464"/>
    </location>
</feature>
<feature type="region of interest" description="Disordered" evidence="2">
    <location>
        <begin position="655"/>
        <end position="726"/>
    </location>
</feature>
<accession>A0A286U924</accession>
<feature type="coiled-coil region" evidence="1">
    <location>
        <begin position="1177"/>
        <end position="1204"/>
    </location>
</feature>
<organism evidence="3 4">
    <name type="scientific">Pyrrhoderma noxium</name>
    <dbReference type="NCBI Taxonomy" id="2282107"/>
    <lineage>
        <taxon>Eukaryota</taxon>
        <taxon>Fungi</taxon>
        <taxon>Dikarya</taxon>
        <taxon>Basidiomycota</taxon>
        <taxon>Agaricomycotina</taxon>
        <taxon>Agaricomycetes</taxon>
        <taxon>Hymenochaetales</taxon>
        <taxon>Hymenochaetaceae</taxon>
        <taxon>Pyrrhoderma</taxon>
    </lineage>
</organism>
<evidence type="ECO:0000256" key="2">
    <source>
        <dbReference type="SAM" id="MobiDB-lite"/>
    </source>
</evidence>
<feature type="compositionally biased region" description="Polar residues" evidence="2">
    <location>
        <begin position="1148"/>
        <end position="1157"/>
    </location>
</feature>
<feature type="compositionally biased region" description="Basic residues" evidence="2">
    <location>
        <begin position="501"/>
        <end position="510"/>
    </location>
</feature>
<feature type="region of interest" description="Disordered" evidence="2">
    <location>
        <begin position="327"/>
        <end position="347"/>
    </location>
</feature>
<feature type="compositionally biased region" description="Basic residues" evidence="2">
    <location>
        <begin position="546"/>
        <end position="555"/>
    </location>
</feature>
<keyword evidence="1" id="KW-0175">Coiled coil</keyword>
<dbReference type="OrthoDB" id="2681654at2759"/>
<protein>
    <submittedName>
        <fullName evidence="3">Uncharacterized protein</fullName>
    </submittedName>
</protein>
<dbReference type="STRING" id="2282107.A0A286U924"/>
<feature type="region of interest" description="Disordered" evidence="2">
    <location>
        <begin position="388"/>
        <end position="618"/>
    </location>
</feature>
<dbReference type="EMBL" id="NBII01000008">
    <property type="protein sequence ID" value="PAV16073.1"/>
    <property type="molecule type" value="Genomic_DNA"/>
</dbReference>